<dbReference type="SUPFAM" id="SSF53720">
    <property type="entry name" value="ALDH-like"/>
    <property type="match status" value="1"/>
</dbReference>
<keyword evidence="4" id="KW-1185">Reference proteome</keyword>
<sequence length="490" mass="53399">MTETVLTVGHFINGVEESLAANDFPSYNPATGQEIARVSSGTEKDVDRAVQSAKQAFEKWKNMSPSEKGDILRNIARRVRKDRAIFGRTDTMDAGRPISHTTYGDTEAVARLFDFFAALPEYARGATIPTSSSFLNYSVREPYGVIGAIVPWNYPMINVATKIAPILACGNTVVLKSAEQAPLAAILLAKIAVEEGLPPGVFNVVNGGPETGEALVSHPDIKKVTFTGSSIVGQKILANNSGIKSSTLELGGKTANIVFPDATMDAAVEGTLFTAFMNQGQTCTAGTRLLIHEAIQEQFLEKLLNRVKELRIGDPFDEQTQIGAVITEKQLKRIEDYIEIGKAEGATLLCGGERLHLEGFENGYFMSPTIFTDVSPDMRIAQEEIFGPILSVISFKDEEEALEIANGTRYGLATSLWTNDVKKVHDLASKFESGIVWINTVHTLSPSSGYGGYKDSGIGLEEGMEAMEQYMRLKTIWVNYGEYVGPFQNK</sequence>
<dbReference type="InterPro" id="IPR016162">
    <property type="entry name" value="Ald_DH_N"/>
</dbReference>
<feature type="domain" description="Aldehyde dehydrogenase" evidence="2">
    <location>
        <begin position="22"/>
        <end position="476"/>
    </location>
</feature>
<dbReference type="PROSITE" id="PS00070">
    <property type="entry name" value="ALDEHYDE_DEHYDR_CYS"/>
    <property type="match status" value="1"/>
</dbReference>
<evidence type="ECO:0000313" key="4">
    <source>
        <dbReference type="Proteomes" id="UP001596109"/>
    </source>
</evidence>
<dbReference type="Pfam" id="PF00171">
    <property type="entry name" value="Aldedh"/>
    <property type="match status" value="1"/>
</dbReference>
<dbReference type="InterPro" id="IPR016161">
    <property type="entry name" value="Ald_DH/histidinol_DH"/>
</dbReference>
<dbReference type="PANTHER" id="PTHR11699">
    <property type="entry name" value="ALDEHYDE DEHYDROGENASE-RELATED"/>
    <property type="match status" value="1"/>
</dbReference>
<dbReference type="InterPro" id="IPR015590">
    <property type="entry name" value="Aldehyde_DH_dom"/>
</dbReference>
<organism evidence="3 4">
    <name type="scientific">Sporosarcina soli</name>
    <dbReference type="NCBI Taxonomy" id="334736"/>
    <lineage>
        <taxon>Bacteria</taxon>
        <taxon>Bacillati</taxon>
        <taxon>Bacillota</taxon>
        <taxon>Bacilli</taxon>
        <taxon>Bacillales</taxon>
        <taxon>Caryophanaceae</taxon>
        <taxon>Sporosarcina</taxon>
    </lineage>
</organism>
<protein>
    <submittedName>
        <fullName evidence="3">Aldehyde dehydrogenase family protein</fullName>
    </submittedName>
</protein>
<evidence type="ECO:0000313" key="3">
    <source>
        <dbReference type="EMBL" id="MFC5590458.1"/>
    </source>
</evidence>
<gene>
    <name evidence="3" type="ORF">ACFPRA_16250</name>
</gene>
<reference evidence="4" key="1">
    <citation type="journal article" date="2019" name="Int. J. Syst. Evol. Microbiol.">
        <title>The Global Catalogue of Microorganisms (GCM) 10K type strain sequencing project: providing services to taxonomists for standard genome sequencing and annotation.</title>
        <authorList>
            <consortium name="The Broad Institute Genomics Platform"/>
            <consortium name="The Broad Institute Genome Sequencing Center for Infectious Disease"/>
            <person name="Wu L."/>
            <person name="Ma J."/>
        </authorList>
    </citation>
    <scope>NUCLEOTIDE SEQUENCE [LARGE SCALE GENOMIC DNA]</scope>
    <source>
        <strain evidence="4">CGMCC 4.1434</strain>
    </source>
</reference>
<dbReference type="Gene3D" id="3.40.309.10">
    <property type="entry name" value="Aldehyde Dehydrogenase, Chain A, domain 2"/>
    <property type="match status" value="1"/>
</dbReference>
<proteinExistence type="predicted"/>
<dbReference type="Gene3D" id="3.40.605.10">
    <property type="entry name" value="Aldehyde Dehydrogenase, Chain A, domain 1"/>
    <property type="match status" value="1"/>
</dbReference>
<dbReference type="EMBL" id="JBHSNO010000008">
    <property type="protein sequence ID" value="MFC5590458.1"/>
    <property type="molecule type" value="Genomic_DNA"/>
</dbReference>
<keyword evidence="1" id="KW-0560">Oxidoreductase</keyword>
<evidence type="ECO:0000256" key="1">
    <source>
        <dbReference type="ARBA" id="ARBA00023002"/>
    </source>
</evidence>
<dbReference type="InterPro" id="IPR016160">
    <property type="entry name" value="Ald_DH_CS_CYS"/>
</dbReference>
<dbReference type="InterPro" id="IPR016163">
    <property type="entry name" value="Ald_DH_C"/>
</dbReference>
<dbReference type="Proteomes" id="UP001596109">
    <property type="component" value="Unassembled WGS sequence"/>
</dbReference>
<comment type="caution">
    <text evidence="3">The sequence shown here is derived from an EMBL/GenBank/DDBJ whole genome shotgun (WGS) entry which is preliminary data.</text>
</comment>
<name>A0ABW0TQ02_9BACL</name>
<dbReference type="RefSeq" id="WP_381436951.1">
    <property type="nucleotide sequence ID" value="NZ_JBHSNO010000008.1"/>
</dbReference>
<evidence type="ECO:0000259" key="2">
    <source>
        <dbReference type="Pfam" id="PF00171"/>
    </source>
</evidence>
<accession>A0ABW0TQ02</accession>